<reference evidence="2 3" key="1">
    <citation type="submission" date="2014-03" db="EMBL/GenBank/DDBJ databases">
        <authorList>
            <person name="Warren W."/>
            <person name="Wilson R.K."/>
        </authorList>
    </citation>
    <scope>NUCLEOTIDE SEQUENCE</scope>
</reference>
<protein>
    <submittedName>
        <fullName evidence="2">Uncharacterized protein</fullName>
    </submittedName>
</protein>
<reference evidence="2" key="3">
    <citation type="submission" date="2025-09" db="UniProtKB">
        <authorList>
            <consortium name="Ensembl"/>
        </authorList>
    </citation>
    <scope>IDENTIFICATION</scope>
</reference>
<accession>A0A0D9S138</accession>
<keyword evidence="3" id="KW-1185">Reference proteome</keyword>
<reference evidence="2" key="2">
    <citation type="submission" date="2025-08" db="UniProtKB">
        <authorList>
            <consortium name="Ensembl"/>
        </authorList>
    </citation>
    <scope>IDENTIFICATION</scope>
</reference>
<dbReference type="AlphaFoldDB" id="A0A0D9S138"/>
<dbReference type="EMBL" id="AQIB01145622">
    <property type="status" value="NOT_ANNOTATED_CDS"/>
    <property type="molecule type" value="Genomic_DNA"/>
</dbReference>
<dbReference type="Proteomes" id="UP000029965">
    <property type="component" value="Chromosome 16"/>
</dbReference>
<dbReference type="eggNOG" id="ENOG502TESH">
    <property type="taxonomic scope" value="Eukaryota"/>
</dbReference>
<name>A0A0D9S138_CHLSB</name>
<organism evidence="2 3">
    <name type="scientific">Chlorocebus sabaeus</name>
    <name type="common">Green monkey</name>
    <name type="synonym">Simia sabaea</name>
    <dbReference type="NCBI Taxonomy" id="60711"/>
    <lineage>
        <taxon>Eukaryota</taxon>
        <taxon>Metazoa</taxon>
        <taxon>Chordata</taxon>
        <taxon>Craniata</taxon>
        <taxon>Vertebrata</taxon>
        <taxon>Euteleostomi</taxon>
        <taxon>Mammalia</taxon>
        <taxon>Eutheria</taxon>
        <taxon>Euarchontoglires</taxon>
        <taxon>Primates</taxon>
        <taxon>Haplorrhini</taxon>
        <taxon>Catarrhini</taxon>
        <taxon>Cercopithecidae</taxon>
        <taxon>Cercopithecinae</taxon>
        <taxon>Chlorocebus</taxon>
    </lineage>
</organism>
<proteinExistence type="predicted"/>
<dbReference type="Ensembl" id="ENSCSAT00000001501.1">
    <property type="protein sequence ID" value="ENSCSAP00000014577.1"/>
    <property type="gene ID" value="ENSCSAG00000003474.1"/>
</dbReference>
<sequence length="62" mass="6992">FKKYMGKLFNSSPKKSKNHKKTANATNTSPSKGTKYPPWTTTNPQWLNTSEPRPPTSSRGPR</sequence>
<dbReference type="Bgee" id="ENSCSAG00000003474">
    <property type="expression patterns" value="Expressed in adrenal cortex and 7 other cell types or tissues"/>
</dbReference>
<feature type="region of interest" description="Disordered" evidence="1">
    <location>
        <begin position="1"/>
        <end position="62"/>
    </location>
</feature>
<evidence type="ECO:0000256" key="1">
    <source>
        <dbReference type="SAM" id="MobiDB-lite"/>
    </source>
</evidence>
<evidence type="ECO:0000313" key="3">
    <source>
        <dbReference type="Proteomes" id="UP000029965"/>
    </source>
</evidence>
<feature type="compositionally biased region" description="Polar residues" evidence="1">
    <location>
        <begin position="39"/>
        <end position="62"/>
    </location>
</feature>
<evidence type="ECO:0000313" key="2">
    <source>
        <dbReference type="Ensembl" id="ENSCSAP00000014577.1"/>
    </source>
</evidence>